<evidence type="ECO:0000313" key="5">
    <source>
        <dbReference type="Proteomes" id="UP000487117"/>
    </source>
</evidence>
<dbReference type="PROSITE" id="PS51000">
    <property type="entry name" value="HTH_DEOR_2"/>
    <property type="match status" value="1"/>
</dbReference>
<dbReference type="Gene3D" id="1.10.10.10">
    <property type="entry name" value="Winged helix-like DNA-binding domain superfamily/Winged helix DNA-binding domain"/>
    <property type="match status" value="1"/>
</dbReference>
<evidence type="ECO:0000256" key="1">
    <source>
        <dbReference type="ARBA" id="ARBA00023015"/>
    </source>
</evidence>
<dbReference type="InterPro" id="IPR013196">
    <property type="entry name" value="HTH_11"/>
</dbReference>
<dbReference type="InterPro" id="IPR026881">
    <property type="entry name" value="WYL_dom"/>
</dbReference>
<comment type="caution">
    <text evidence="4">The sequence shown here is derived from an EMBL/GenBank/DDBJ whole genome shotgun (WGS) entry which is preliminary data.</text>
</comment>
<dbReference type="InterPro" id="IPR036388">
    <property type="entry name" value="WH-like_DNA-bd_sf"/>
</dbReference>
<dbReference type="InterPro" id="IPR036390">
    <property type="entry name" value="WH_DNA-bd_sf"/>
</dbReference>
<evidence type="ECO:0000259" key="3">
    <source>
        <dbReference type="PROSITE" id="PS51000"/>
    </source>
</evidence>
<organism evidence="4 5">
    <name type="scientific">Stenotrophomonas maltophilia</name>
    <name type="common">Pseudomonas maltophilia</name>
    <name type="synonym">Xanthomonas maltophilia</name>
    <dbReference type="NCBI Taxonomy" id="40324"/>
    <lineage>
        <taxon>Bacteria</taxon>
        <taxon>Pseudomonadati</taxon>
        <taxon>Pseudomonadota</taxon>
        <taxon>Gammaproteobacteria</taxon>
        <taxon>Lysobacterales</taxon>
        <taxon>Lysobacteraceae</taxon>
        <taxon>Stenotrophomonas</taxon>
        <taxon>Stenotrophomonas maltophilia group</taxon>
    </lineage>
</organism>
<protein>
    <submittedName>
        <fullName evidence="4">Bifunctional ligase/repressor BirA</fullName>
    </submittedName>
</protein>
<dbReference type="SUPFAM" id="SSF46785">
    <property type="entry name" value="Winged helix' DNA-binding domain"/>
    <property type="match status" value="1"/>
</dbReference>
<dbReference type="Pfam" id="PF13280">
    <property type="entry name" value="WYL"/>
    <property type="match status" value="1"/>
</dbReference>
<evidence type="ECO:0000313" key="4">
    <source>
        <dbReference type="EMBL" id="KAF1016393.1"/>
    </source>
</evidence>
<keyword evidence="2" id="KW-0804">Transcription</keyword>
<dbReference type="PANTHER" id="PTHR34580">
    <property type="match status" value="1"/>
</dbReference>
<dbReference type="Proteomes" id="UP000487117">
    <property type="component" value="Unassembled WGS sequence"/>
</dbReference>
<dbReference type="EMBL" id="WNDS01000002">
    <property type="protein sequence ID" value="KAF1016393.1"/>
    <property type="molecule type" value="Genomic_DNA"/>
</dbReference>
<proteinExistence type="predicted"/>
<dbReference type="PROSITE" id="PS52050">
    <property type="entry name" value="WYL"/>
    <property type="match status" value="1"/>
</dbReference>
<dbReference type="GO" id="GO:0003700">
    <property type="term" value="F:DNA-binding transcription factor activity"/>
    <property type="evidence" value="ECO:0007669"/>
    <property type="project" value="InterPro"/>
</dbReference>
<dbReference type="Pfam" id="PF08279">
    <property type="entry name" value="HTH_11"/>
    <property type="match status" value="1"/>
</dbReference>
<feature type="domain" description="HTH deoR-type" evidence="3">
    <location>
        <begin position="4"/>
        <end position="59"/>
    </location>
</feature>
<dbReference type="InterPro" id="IPR001034">
    <property type="entry name" value="DeoR_HTH"/>
</dbReference>
<reference evidence="5" key="1">
    <citation type="journal article" date="2020" name="MBio">
        <title>Horizontal gene transfer to a defensive symbiont with a reduced genome amongst a multipartite beetle microbiome.</title>
        <authorList>
            <person name="Waterworth S.C."/>
            <person name="Florez L.V."/>
            <person name="Rees E.R."/>
            <person name="Hertweck C."/>
            <person name="Kaltenpoth M."/>
            <person name="Kwan J.C."/>
        </authorList>
    </citation>
    <scope>NUCLEOTIDE SEQUENCE [LARGE SCALE GENOMIC DNA]</scope>
</reference>
<keyword evidence="4" id="KW-0436">Ligase</keyword>
<keyword evidence="1" id="KW-0805">Transcription regulation</keyword>
<dbReference type="PANTHER" id="PTHR34580:SF3">
    <property type="entry name" value="PROTEIN PAFB"/>
    <property type="match status" value="1"/>
</dbReference>
<accession>A0A7V8JMK5</accession>
<dbReference type="InterPro" id="IPR051534">
    <property type="entry name" value="CBASS_pafABC_assoc_protein"/>
</dbReference>
<sequence>MRHTAHRLLRLIALLQARRHWSGAELAERMGVDKRSIRRDIERVRELGYPVQASAGVGGGYRLGAGAPVLPMLLDEEEATTLAIALRAASATVAGIDDTARGLLSKLDPLVPSRRRQQAGEVHAATATLSEQPKADARLLGQMAQACRQAARLAFDYCSAQDVQTQREVEAQHLINYGNRWYLLVWDLTWQDWHTLRVDRMGPARTVQAQGMHRRTPAPPEVMVRQAVSQSPYRLQAVGRLAGTLAELSGSVPPWCGVLEAEDGNHCLLRTGADTPGILLAQILCLDRVPLAVWTTPPALAGQLAARMEGLGALLGEGAAAQPGRPER</sequence>
<gene>
    <name evidence="4" type="primary">birA_2</name>
    <name evidence="4" type="ORF">GAK31_01891</name>
</gene>
<evidence type="ECO:0000256" key="2">
    <source>
        <dbReference type="ARBA" id="ARBA00023163"/>
    </source>
</evidence>
<name>A0A7V8JMK5_STEMA</name>
<dbReference type="GO" id="GO:0016874">
    <property type="term" value="F:ligase activity"/>
    <property type="evidence" value="ECO:0007669"/>
    <property type="project" value="UniProtKB-KW"/>
</dbReference>
<dbReference type="AlphaFoldDB" id="A0A7V8JMK5"/>